<comment type="caution">
    <text evidence="27">The sequence shown here is derived from an EMBL/GenBank/DDBJ whole genome shotgun (WGS) entry which is preliminary data.</text>
</comment>
<organism evidence="27 28">
    <name type="scientific">Saitoella complicata (strain BCRC 22490 / CBS 7301 / JCM 7358 / NBRC 10748 / NRRL Y-17804)</name>
    <dbReference type="NCBI Taxonomy" id="698492"/>
    <lineage>
        <taxon>Eukaryota</taxon>
        <taxon>Fungi</taxon>
        <taxon>Dikarya</taxon>
        <taxon>Ascomycota</taxon>
        <taxon>Taphrinomycotina</taxon>
        <taxon>Taphrinomycotina incertae sedis</taxon>
        <taxon>Saitoella</taxon>
    </lineage>
</organism>
<evidence type="ECO:0000256" key="12">
    <source>
        <dbReference type="ARBA" id="ARBA00013253"/>
    </source>
</evidence>
<dbReference type="InterPro" id="IPR006157">
    <property type="entry name" value="FolB_dom"/>
</dbReference>
<dbReference type="STRING" id="698492.A0A0E9NBM9"/>
<dbReference type="GO" id="GO:0004156">
    <property type="term" value="F:dihydropteroate synthase activity"/>
    <property type="evidence" value="ECO:0007669"/>
    <property type="project" value="UniProtKB-EC"/>
</dbReference>
<dbReference type="GO" id="GO:0046656">
    <property type="term" value="P:folic acid biosynthetic process"/>
    <property type="evidence" value="ECO:0007669"/>
    <property type="project" value="UniProtKB-KW"/>
</dbReference>
<comment type="pathway">
    <text evidence="5">Cofactor biosynthesis; tetrahydrofolate biosynthesis; 7,8-dihydrofolate from 2-amino-4-hydroxy-6-hydroxymethyl-7,8-dihydropteridine diphosphate and 4-aminobenzoate: step 1/2.</text>
</comment>
<evidence type="ECO:0000256" key="18">
    <source>
        <dbReference type="ARBA" id="ARBA00022842"/>
    </source>
</evidence>
<dbReference type="GO" id="GO:0004150">
    <property type="term" value="F:dihydroneopterin aldolase activity"/>
    <property type="evidence" value="ECO:0007669"/>
    <property type="project" value="UniProtKB-EC"/>
</dbReference>
<dbReference type="PROSITE" id="PS00792">
    <property type="entry name" value="DHPS_1"/>
    <property type="match status" value="1"/>
</dbReference>
<gene>
    <name evidence="27" type="ORF">G7K_1492-t1</name>
</gene>
<dbReference type="EC" id="2.5.1.15" evidence="10"/>
<dbReference type="InterPro" id="IPR011005">
    <property type="entry name" value="Dihydropteroate_synth-like_sf"/>
</dbReference>
<evidence type="ECO:0000256" key="9">
    <source>
        <dbReference type="ARBA" id="ARBA00009951"/>
    </source>
</evidence>
<comment type="cofactor">
    <cofactor evidence="4">
        <name>Mg(2+)</name>
        <dbReference type="ChEBI" id="CHEBI:18420"/>
    </cofactor>
</comment>
<keyword evidence="13" id="KW-0808">Transferase</keyword>
<dbReference type="OMA" id="ESEPMYF"/>
<dbReference type="GO" id="GO:0005740">
    <property type="term" value="C:mitochondrial envelope"/>
    <property type="evidence" value="ECO:0007669"/>
    <property type="project" value="TreeGrafter"/>
</dbReference>
<dbReference type="AlphaFoldDB" id="A0A0E9NBM9"/>
<dbReference type="Pfam" id="PF02152">
    <property type="entry name" value="FolB"/>
    <property type="match status" value="2"/>
</dbReference>
<dbReference type="EC" id="4.1.2.25" evidence="11"/>
<comment type="similarity">
    <text evidence="8">In the N-terminal section; belongs to the DHNA family.</text>
</comment>
<dbReference type="SUPFAM" id="SSF51717">
    <property type="entry name" value="Dihydropteroate synthetase-like"/>
    <property type="match status" value="1"/>
</dbReference>
<comment type="pathway">
    <text evidence="7">Cofactor biosynthesis; tetrahydrofolate biosynthesis; 2-amino-4-hydroxy-6-hydroxymethyl-7,8-dihydropteridine diphosphate from 7,8-dihydroneopterin triphosphate: step 4/4.</text>
</comment>
<dbReference type="CDD" id="cd00483">
    <property type="entry name" value="HPPK"/>
    <property type="match status" value="1"/>
</dbReference>
<keyword evidence="19" id="KW-0289">Folate biosynthesis</keyword>
<comment type="similarity">
    <text evidence="23">In the central section; belongs to the HPPK family.</text>
</comment>
<evidence type="ECO:0000256" key="16">
    <source>
        <dbReference type="ARBA" id="ARBA00022777"/>
    </source>
</evidence>
<evidence type="ECO:0000256" key="3">
    <source>
        <dbReference type="ARBA" id="ARBA00001353"/>
    </source>
</evidence>
<evidence type="ECO:0000256" key="14">
    <source>
        <dbReference type="ARBA" id="ARBA00022723"/>
    </source>
</evidence>
<evidence type="ECO:0000256" key="5">
    <source>
        <dbReference type="ARBA" id="ARBA00004763"/>
    </source>
</evidence>
<evidence type="ECO:0000256" key="11">
    <source>
        <dbReference type="ARBA" id="ARBA00013043"/>
    </source>
</evidence>
<dbReference type="NCBIfam" id="TIGR01496">
    <property type="entry name" value="DHPS"/>
    <property type="match status" value="1"/>
</dbReference>
<evidence type="ECO:0000256" key="2">
    <source>
        <dbReference type="ARBA" id="ARBA00000198"/>
    </source>
</evidence>
<dbReference type="NCBIfam" id="TIGR00526">
    <property type="entry name" value="folB_dom"/>
    <property type="match status" value="2"/>
</dbReference>
<dbReference type="Gene3D" id="3.30.1130.10">
    <property type="match status" value="2"/>
</dbReference>
<protein>
    <recommendedName>
        <fullName evidence="24">Folic acid synthesis protein FOL1</fullName>
        <ecNumber evidence="10">2.5.1.15</ecNumber>
        <ecNumber evidence="12">2.7.6.3</ecNumber>
        <ecNumber evidence="11">4.1.2.25</ecNumber>
    </recommendedName>
    <alternativeName>
        <fullName evidence="25">Folic acid synthesis protein fol1</fullName>
    </alternativeName>
</protein>
<dbReference type="GO" id="GO:0005524">
    <property type="term" value="F:ATP binding"/>
    <property type="evidence" value="ECO:0007669"/>
    <property type="project" value="UniProtKB-KW"/>
</dbReference>
<comment type="catalytic activity">
    <reaction evidence="3">
        <text>7,8-dihydroneopterin = 6-hydroxymethyl-7,8-dihydropterin + glycolaldehyde</text>
        <dbReference type="Rhea" id="RHEA:10540"/>
        <dbReference type="ChEBI" id="CHEBI:17001"/>
        <dbReference type="ChEBI" id="CHEBI:17071"/>
        <dbReference type="ChEBI" id="CHEBI:44841"/>
        <dbReference type="EC" id="4.1.2.25"/>
    </reaction>
</comment>
<keyword evidence="21" id="KW-0511">Multifunctional enzyme</keyword>
<dbReference type="PANTHER" id="PTHR20941:SF1">
    <property type="entry name" value="FOLIC ACID SYNTHESIS PROTEIN FOL1"/>
    <property type="match status" value="1"/>
</dbReference>
<dbReference type="Pfam" id="PF01288">
    <property type="entry name" value="HPPK"/>
    <property type="match status" value="1"/>
</dbReference>
<evidence type="ECO:0000256" key="6">
    <source>
        <dbReference type="ARBA" id="ARBA00005013"/>
    </source>
</evidence>
<dbReference type="Gene3D" id="3.30.70.560">
    <property type="entry name" value="7,8-Dihydro-6-hydroxymethylpterin-pyrophosphokinase HPPK"/>
    <property type="match status" value="1"/>
</dbReference>
<dbReference type="InterPro" id="IPR043133">
    <property type="entry name" value="GTP-CH-I_C/QueF"/>
</dbReference>
<comment type="similarity">
    <text evidence="9">In the C-terminal section; belongs to the DHPS family.</text>
</comment>
<evidence type="ECO:0000256" key="23">
    <source>
        <dbReference type="ARBA" id="ARBA00061548"/>
    </source>
</evidence>
<keyword evidence="20" id="KW-0456">Lyase</keyword>
<dbReference type="InterPro" id="IPR000489">
    <property type="entry name" value="Pterin-binding_dom"/>
</dbReference>
<proteinExistence type="inferred from homology"/>
<dbReference type="Proteomes" id="UP000033140">
    <property type="component" value="Unassembled WGS sequence"/>
</dbReference>
<dbReference type="GO" id="GO:0046872">
    <property type="term" value="F:metal ion binding"/>
    <property type="evidence" value="ECO:0007669"/>
    <property type="project" value="UniProtKB-KW"/>
</dbReference>
<evidence type="ECO:0000256" key="4">
    <source>
        <dbReference type="ARBA" id="ARBA00001946"/>
    </source>
</evidence>
<evidence type="ECO:0000256" key="1">
    <source>
        <dbReference type="ARBA" id="ARBA00000012"/>
    </source>
</evidence>
<comment type="catalytic activity">
    <reaction evidence="2">
        <text>6-hydroxymethyl-7,8-dihydropterin + ATP = (7,8-dihydropterin-6-yl)methyl diphosphate + AMP + H(+)</text>
        <dbReference type="Rhea" id="RHEA:11412"/>
        <dbReference type="ChEBI" id="CHEBI:15378"/>
        <dbReference type="ChEBI" id="CHEBI:30616"/>
        <dbReference type="ChEBI" id="CHEBI:44841"/>
        <dbReference type="ChEBI" id="CHEBI:72950"/>
        <dbReference type="ChEBI" id="CHEBI:456215"/>
        <dbReference type="EC" id="2.7.6.3"/>
    </reaction>
</comment>
<evidence type="ECO:0000256" key="24">
    <source>
        <dbReference type="ARBA" id="ARBA00067568"/>
    </source>
</evidence>
<evidence type="ECO:0000256" key="15">
    <source>
        <dbReference type="ARBA" id="ARBA00022741"/>
    </source>
</evidence>
<evidence type="ECO:0000256" key="17">
    <source>
        <dbReference type="ARBA" id="ARBA00022840"/>
    </source>
</evidence>
<dbReference type="InterPro" id="IPR035907">
    <property type="entry name" value="Hppk_sf"/>
</dbReference>
<dbReference type="Pfam" id="PF00809">
    <property type="entry name" value="Pterin_bind"/>
    <property type="match status" value="1"/>
</dbReference>
<dbReference type="GO" id="GO:0003848">
    <property type="term" value="F:2-amino-4-hydroxy-6-hydroxymethyldihydropteridine diphosphokinase activity"/>
    <property type="evidence" value="ECO:0007669"/>
    <property type="project" value="UniProtKB-EC"/>
</dbReference>
<dbReference type="InterPro" id="IPR045031">
    <property type="entry name" value="DHP_synth-like"/>
</dbReference>
<evidence type="ECO:0000256" key="20">
    <source>
        <dbReference type="ARBA" id="ARBA00023239"/>
    </source>
</evidence>
<sequence>MLVPDLTASKAHRRRWQRETIPSRKYRYMNRFRRAQLSSLLPNISYRRPVYLASIHLGFAARSYANAHGARAMSMNSDKIALPQDVVYVKNLTLKTITGPDNWQRQKPTPVTLSIECRTSVALAGSTDHLPYSLHYGTMCKLVSDYVENGDFKNLEALAEGVAGVTLGEECGAEWVRVRVEKPRALLRADAAGLEIVRRKDGKRDCEDMVFIDNLRLVTIIGVNPWERVEKQNVFIQLELYKPIPVLNGDTSKIGHGYDFRTTVHTITDHIEQSDYKTVEAFVTAIAKIACLDCGVQKIKVTAEKPSALTFAYAAGVTITREASFFASAEKEGSKAVNGSGVHERREDVYVALGANIGEKASNINAALKALEKRGIKIMQTSSLYETAPMYVTDQPSFLNGVARVSVPAGMTPHELLKELKAVEDECGRVKTVEKGPRTVDLDIVLFGNEVVSTDDLIVPHKGMLERGFVLKPLADLAPGLAHPLTSTTIASHLSALPKKDVDEMEAYLPLPRGRVLILDPLRREVPTTVMAILNLTPDSFSDGGKYSLKDEDVVRTVKQMVEDGAGIIDVGGQTSKPGAVEVPVEEEVERVVPAIKAIRAARIDVPISVDTYRAQVAKAAVEAGADIVNDVSAGTLDPDMFKTMAELDVPVCLMHMRGTPETMNSMTKYQGDLVDVVGQELEARVREAEEAGVKRWNIILDPGLGFAKTASQNLELIRRFDELRSRPAFVGMPWLIGPSRKKFVGRVTGEEGDRKWSTSAVVGASVQAGANIVRVHDVKEMGMVVKMFDAMRGAVKLE</sequence>
<dbReference type="PROSITE" id="PS00793">
    <property type="entry name" value="DHPS_2"/>
    <property type="match status" value="1"/>
</dbReference>
<reference evidence="27 28" key="3">
    <citation type="journal article" date="2015" name="Genome Announc.">
        <title>Draft Genome Sequence of the Archiascomycetous Yeast Saitoella complicata.</title>
        <authorList>
            <person name="Yamauchi K."/>
            <person name="Kondo S."/>
            <person name="Hamamoto M."/>
            <person name="Takahashi Y."/>
            <person name="Ogura Y."/>
            <person name="Hayashi T."/>
            <person name="Nishida H."/>
        </authorList>
    </citation>
    <scope>NUCLEOTIDE SEQUENCE [LARGE SCALE GENOMIC DNA]</scope>
    <source>
        <strain evidence="27 28">NRRL Y-17804</strain>
    </source>
</reference>
<evidence type="ECO:0000256" key="7">
    <source>
        <dbReference type="ARBA" id="ARBA00005051"/>
    </source>
</evidence>
<dbReference type="PROSITE" id="PS50972">
    <property type="entry name" value="PTERIN_BINDING"/>
    <property type="match status" value="1"/>
</dbReference>
<keyword evidence="15" id="KW-0547">Nucleotide-binding</keyword>
<reference evidence="27 28" key="1">
    <citation type="journal article" date="2011" name="J. Gen. Appl. Microbiol.">
        <title>Draft genome sequencing of the enigmatic yeast Saitoella complicata.</title>
        <authorList>
            <person name="Nishida H."/>
            <person name="Hamamoto M."/>
            <person name="Sugiyama J."/>
        </authorList>
    </citation>
    <scope>NUCLEOTIDE SEQUENCE [LARGE SCALE GENOMIC DNA]</scope>
    <source>
        <strain evidence="27 28">NRRL Y-17804</strain>
    </source>
</reference>
<dbReference type="NCBIfam" id="TIGR01498">
    <property type="entry name" value="folK"/>
    <property type="match status" value="1"/>
</dbReference>
<dbReference type="EMBL" id="BACD03000008">
    <property type="protein sequence ID" value="GAO47282.1"/>
    <property type="molecule type" value="Genomic_DNA"/>
</dbReference>
<evidence type="ECO:0000256" key="22">
    <source>
        <dbReference type="ARBA" id="ARBA00058009"/>
    </source>
</evidence>
<evidence type="ECO:0000256" key="21">
    <source>
        <dbReference type="ARBA" id="ARBA00023268"/>
    </source>
</evidence>
<dbReference type="GO" id="GO:0016301">
    <property type="term" value="F:kinase activity"/>
    <property type="evidence" value="ECO:0007669"/>
    <property type="project" value="UniProtKB-KW"/>
</dbReference>
<reference evidence="27 28" key="2">
    <citation type="journal article" date="2014" name="J. Gen. Appl. Microbiol.">
        <title>The early diverging ascomycetous budding yeast Saitoella complicata has three histone deacetylases belonging to the Clr6, Hos2, and Rpd3 lineages.</title>
        <authorList>
            <person name="Nishida H."/>
            <person name="Matsumoto T."/>
            <person name="Kondo S."/>
            <person name="Hamamoto M."/>
            <person name="Yoshikawa H."/>
        </authorList>
    </citation>
    <scope>NUCLEOTIDE SEQUENCE [LARGE SCALE GENOMIC DNA]</scope>
    <source>
        <strain evidence="27 28">NRRL Y-17804</strain>
    </source>
</reference>
<evidence type="ECO:0000256" key="8">
    <source>
        <dbReference type="ARBA" id="ARBA00009640"/>
    </source>
</evidence>
<dbReference type="SMART" id="SM00905">
    <property type="entry name" value="FolB"/>
    <property type="match status" value="2"/>
</dbReference>
<keyword evidence="17" id="KW-0067">ATP-binding</keyword>
<dbReference type="CDD" id="cd00739">
    <property type="entry name" value="DHPS"/>
    <property type="match status" value="1"/>
</dbReference>
<dbReference type="SUPFAM" id="SSF55083">
    <property type="entry name" value="6-hydroxymethyl-7,8-dihydropterin pyrophosphokinase, HPPK"/>
    <property type="match status" value="1"/>
</dbReference>
<feature type="domain" description="Pterin-binding" evidence="26">
    <location>
        <begin position="528"/>
        <end position="787"/>
    </location>
</feature>
<evidence type="ECO:0000256" key="19">
    <source>
        <dbReference type="ARBA" id="ARBA00022909"/>
    </source>
</evidence>
<dbReference type="GO" id="GO:0046654">
    <property type="term" value="P:tetrahydrofolate biosynthetic process"/>
    <property type="evidence" value="ECO:0007669"/>
    <property type="project" value="UniProtKB-UniPathway"/>
</dbReference>
<comment type="pathway">
    <text evidence="6">Cofactor biosynthesis; tetrahydrofolate biosynthesis; 2-amino-4-hydroxy-6-hydroxymethyl-7,8-dihydropteridine diphosphate from 7,8-dihydroneopterin triphosphate: step 3/4.</text>
</comment>
<evidence type="ECO:0000256" key="13">
    <source>
        <dbReference type="ARBA" id="ARBA00022679"/>
    </source>
</evidence>
<dbReference type="InterPro" id="IPR006390">
    <property type="entry name" value="DHP_synth_dom"/>
</dbReference>
<dbReference type="CDD" id="cd00534">
    <property type="entry name" value="DHNA_DHNTPE"/>
    <property type="match status" value="1"/>
</dbReference>
<comment type="function">
    <text evidence="22">Catalyzes three sequential steps of tetrahydrofolate biosynthesis.</text>
</comment>
<keyword evidence="16" id="KW-0418">Kinase</keyword>
<evidence type="ECO:0000313" key="28">
    <source>
        <dbReference type="Proteomes" id="UP000033140"/>
    </source>
</evidence>
<dbReference type="SUPFAM" id="SSF55620">
    <property type="entry name" value="Tetrahydrobiopterin biosynthesis enzymes-like"/>
    <property type="match status" value="2"/>
</dbReference>
<evidence type="ECO:0000256" key="25">
    <source>
        <dbReference type="ARBA" id="ARBA00068111"/>
    </source>
</evidence>
<dbReference type="UniPathway" id="UPA00077">
    <property type="reaction ID" value="UER00155"/>
</dbReference>
<accession>A0A0E9NBM9</accession>
<evidence type="ECO:0000256" key="10">
    <source>
        <dbReference type="ARBA" id="ARBA00012458"/>
    </source>
</evidence>
<dbReference type="EC" id="2.7.6.3" evidence="12"/>
<evidence type="ECO:0000259" key="26">
    <source>
        <dbReference type="PROSITE" id="PS50972"/>
    </source>
</evidence>
<dbReference type="PANTHER" id="PTHR20941">
    <property type="entry name" value="FOLATE SYNTHESIS PROTEINS"/>
    <property type="match status" value="1"/>
</dbReference>
<dbReference type="FunFam" id="3.20.20.20:FF:000006">
    <property type="entry name" value="Dihydropteroate synthase"/>
    <property type="match status" value="1"/>
</dbReference>
<dbReference type="Gene3D" id="3.20.20.20">
    <property type="entry name" value="Dihydropteroate synthase-like"/>
    <property type="match status" value="1"/>
</dbReference>
<keyword evidence="14" id="KW-0479">Metal-binding</keyword>
<dbReference type="InterPro" id="IPR000550">
    <property type="entry name" value="Hppk"/>
</dbReference>
<keyword evidence="18" id="KW-0460">Magnesium</keyword>
<keyword evidence="28" id="KW-1185">Reference proteome</keyword>
<comment type="catalytic activity">
    <reaction evidence="1">
        <text>(7,8-dihydropterin-6-yl)methyl diphosphate + 4-aminobenzoate = 7,8-dihydropteroate + diphosphate</text>
        <dbReference type="Rhea" id="RHEA:19949"/>
        <dbReference type="ChEBI" id="CHEBI:17836"/>
        <dbReference type="ChEBI" id="CHEBI:17839"/>
        <dbReference type="ChEBI" id="CHEBI:33019"/>
        <dbReference type="ChEBI" id="CHEBI:72950"/>
        <dbReference type="EC" id="2.5.1.15"/>
    </reaction>
</comment>
<evidence type="ECO:0000313" key="27">
    <source>
        <dbReference type="EMBL" id="GAO47282.1"/>
    </source>
</evidence>
<name>A0A0E9NBM9_SAICN</name>